<sequence length="90" mass="10036">MSLKDKLVTEGMKLAANPNVTKLMQDERLMRLFMTAMSVPGRVSSFTTEQKETFAKTMGLATSDELRDLKRTVAALEREVTRLRKAAGEG</sequence>
<reference evidence="1 2" key="1">
    <citation type="submission" date="2013-05" db="EMBL/GenBank/DDBJ databases">
        <title>Genome assembly of Chondromyces apiculatus DSM 436.</title>
        <authorList>
            <person name="Sharma G."/>
            <person name="Khatri I."/>
            <person name="Kaur C."/>
            <person name="Mayilraj S."/>
            <person name="Subramanian S."/>
        </authorList>
    </citation>
    <scope>NUCLEOTIDE SEQUENCE [LARGE SCALE GENOMIC DNA]</scope>
    <source>
        <strain evidence="1 2">DSM 436</strain>
    </source>
</reference>
<comment type="caution">
    <text evidence="1">The sequence shown here is derived from an EMBL/GenBank/DDBJ whole genome shotgun (WGS) entry which is preliminary data.</text>
</comment>
<keyword evidence="2" id="KW-1185">Reference proteome</keyword>
<dbReference type="EMBL" id="ASRX01000037">
    <property type="protein sequence ID" value="EYF04244.1"/>
    <property type="molecule type" value="Genomic_DNA"/>
</dbReference>
<gene>
    <name evidence="1" type="ORF">CAP_4721</name>
</gene>
<evidence type="ECO:0000313" key="2">
    <source>
        <dbReference type="Proteomes" id="UP000019678"/>
    </source>
</evidence>
<name>A0A017T4T4_9BACT</name>
<organism evidence="1 2">
    <name type="scientific">Chondromyces apiculatus DSM 436</name>
    <dbReference type="NCBI Taxonomy" id="1192034"/>
    <lineage>
        <taxon>Bacteria</taxon>
        <taxon>Pseudomonadati</taxon>
        <taxon>Myxococcota</taxon>
        <taxon>Polyangia</taxon>
        <taxon>Polyangiales</taxon>
        <taxon>Polyangiaceae</taxon>
        <taxon>Chondromyces</taxon>
    </lineage>
</organism>
<dbReference type="OrthoDB" id="5520522at2"/>
<dbReference type="RefSeq" id="WP_044244589.1">
    <property type="nucleotide sequence ID" value="NZ_ASRX01000037.1"/>
</dbReference>
<dbReference type="Proteomes" id="UP000019678">
    <property type="component" value="Unassembled WGS sequence"/>
</dbReference>
<accession>A0A017T4T4</accession>
<protein>
    <submittedName>
        <fullName evidence="1">Uncharacterized protein</fullName>
    </submittedName>
</protein>
<dbReference type="AlphaFoldDB" id="A0A017T4T4"/>
<proteinExistence type="predicted"/>
<evidence type="ECO:0000313" key="1">
    <source>
        <dbReference type="EMBL" id="EYF04244.1"/>
    </source>
</evidence>